<evidence type="ECO:0000256" key="5">
    <source>
        <dbReference type="ARBA" id="ARBA00022964"/>
    </source>
</evidence>
<dbReference type="EC" id="1.13.11.6" evidence="8"/>
<comment type="caution">
    <text evidence="9">The sequence shown here is derived from an EMBL/GenBank/DDBJ whole genome shotgun (WGS) entry which is preliminary data.</text>
</comment>
<evidence type="ECO:0000256" key="8">
    <source>
        <dbReference type="HAMAP-Rule" id="MF_03019"/>
    </source>
</evidence>
<gene>
    <name evidence="9" type="ORF">LOD99_6563</name>
</gene>
<feature type="region of interest" description="Domain B" evidence="8">
    <location>
        <begin position="166"/>
        <end position="292"/>
    </location>
</feature>
<dbReference type="GO" id="GO:0005737">
    <property type="term" value="C:cytoplasm"/>
    <property type="evidence" value="ECO:0007669"/>
    <property type="project" value="UniProtKB-SubCell"/>
</dbReference>
<feature type="binding site" evidence="8">
    <location>
        <position position="96"/>
    </location>
    <ligand>
        <name>Fe cation</name>
        <dbReference type="ChEBI" id="CHEBI:24875"/>
        <note>catalytic</note>
    </ligand>
</feature>
<keyword evidence="6 8" id="KW-0560">Oxidoreductase</keyword>
<dbReference type="InterPro" id="IPR011051">
    <property type="entry name" value="RmlC_Cupin_sf"/>
</dbReference>
<comment type="subcellular location">
    <subcellularLocation>
        <location evidence="8">Cytoplasm</location>
    </subcellularLocation>
</comment>
<evidence type="ECO:0000313" key="10">
    <source>
        <dbReference type="Proteomes" id="UP001165289"/>
    </source>
</evidence>
<sequence length="292" mass="32765">MAASDTLLFNIPDWITTNEPSFVPPVCNKLMHGAGQLKIMFIGGPNVRKDYHMEEGEELFYQIRGDMVLKIVEKGQHKDIVIKEGEMFQLPSRIPHSPQRQANTVGLVVERERYEHETDGLRYYQEGSTDILWEKWFYCYDLGKQLGPVIGEYFASEEHKTGQPPAGRVFTDPPIKLDVSTEVTAPMTLNTYLSNMKHNTTSSIFGKGELRVEAVKGAKYGPSTTPAGLEAFIWVLEGSCKATVKTTAGTVEVDNLKKQDSLLVTEKCEFWLDEGSEDLIALIITMDPKANK</sequence>
<dbReference type="NCBIfam" id="TIGR03037">
    <property type="entry name" value="anthran_nbaC"/>
    <property type="match status" value="1"/>
</dbReference>
<dbReference type="PANTHER" id="PTHR15497:SF1">
    <property type="entry name" value="3-HYDROXYANTHRANILATE 3,4-DIOXYGENASE"/>
    <property type="match status" value="1"/>
</dbReference>
<evidence type="ECO:0000256" key="4">
    <source>
        <dbReference type="ARBA" id="ARBA00022723"/>
    </source>
</evidence>
<dbReference type="GO" id="GO:0000334">
    <property type="term" value="F:3-hydroxyanthranilate 3,4-dioxygenase activity"/>
    <property type="evidence" value="ECO:0007669"/>
    <property type="project" value="UniProtKB-UniRule"/>
</dbReference>
<dbReference type="GO" id="GO:0043420">
    <property type="term" value="P:anthranilate metabolic process"/>
    <property type="evidence" value="ECO:0007669"/>
    <property type="project" value="UniProtKB-UniRule"/>
</dbReference>
<dbReference type="GO" id="GO:0006569">
    <property type="term" value="P:L-tryptophan catabolic process"/>
    <property type="evidence" value="ECO:0007669"/>
    <property type="project" value="UniProtKB-UniRule"/>
</dbReference>
<dbReference type="GO" id="GO:0034354">
    <property type="term" value="P:'de novo' NAD+ biosynthetic process from L-tryptophan"/>
    <property type="evidence" value="ECO:0007669"/>
    <property type="project" value="UniProtKB-UniRule"/>
</dbReference>
<dbReference type="AlphaFoldDB" id="A0AAV7JMM6"/>
<dbReference type="HAMAP" id="MF_00825">
    <property type="entry name" value="3_HAO"/>
    <property type="match status" value="1"/>
</dbReference>
<feature type="binding site" evidence="8">
    <location>
        <position position="58"/>
    </location>
    <ligand>
        <name>Fe cation</name>
        <dbReference type="ChEBI" id="CHEBI:24875"/>
        <note>catalytic</note>
    </ligand>
</feature>
<evidence type="ECO:0000256" key="1">
    <source>
        <dbReference type="ARBA" id="ARBA00001954"/>
    </source>
</evidence>
<keyword evidence="4 8" id="KW-0479">Metal-binding</keyword>
<dbReference type="InterPro" id="IPR010329">
    <property type="entry name" value="3hydroanth_dOase"/>
</dbReference>
<evidence type="ECO:0000256" key="3">
    <source>
        <dbReference type="ARBA" id="ARBA00022642"/>
    </source>
</evidence>
<evidence type="ECO:0000313" key="9">
    <source>
        <dbReference type="EMBL" id="KAI6649774.1"/>
    </source>
</evidence>
<evidence type="ECO:0000256" key="2">
    <source>
        <dbReference type="ARBA" id="ARBA00002752"/>
    </source>
</evidence>
<keyword evidence="3 8" id="KW-0662">Pyridine nucleotide biosynthesis</keyword>
<protein>
    <recommendedName>
        <fullName evidence="8">3-hydroxyanthranilate 3,4-dioxygenase</fullName>
        <ecNumber evidence="8">1.13.11.6</ecNumber>
    </recommendedName>
    <alternativeName>
        <fullName evidence="8">3-hydroxyanthranilate oxygenase</fullName>
        <shortName evidence="8">3-HAO</shortName>
    </alternativeName>
    <alternativeName>
        <fullName evidence="8">3-hydroxyanthranilic acid dioxygenase</fullName>
        <shortName evidence="8">HAD</shortName>
    </alternativeName>
</protein>
<dbReference type="Gene3D" id="2.60.120.10">
    <property type="entry name" value="Jelly Rolls"/>
    <property type="match status" value="1"/>
</dbReference>
<dbReference type="InterPro" id="IPR014710">
    <property type="entry name" value="RmlC-like_jellyroll"/>
</dbReference>
<dbReference type="CDD" id="cd06123">
    <property type="entry name" value="cupin_HAO"/>
    <property type="match status" value="1"/>
</dbReference>
<dbReference type="Pfam" id="PF06052">
    <property type="entry name" value="3-HAO"/>
    <property type="match status" value="1"/>
</dbReference>
<comment type="catalytic activity">
    <reaction evidence="8">
        <text>3-hydroxyanthranilate + O2 = (2Z,4Z)-2-amino-3-carboxymuconate 6-semialdehyde</text>
        <dbReference type="Rhea" id="RHEA:17953"/>
        <dbReference type="ChEBI" id="CHEBI:15379"/>
        <dbReference type="ChEBI" id="CHEBI:36559"/>
        <dbReference type="ChEBI" id="CHEBI:77612"/>
        <dbReference type="EC" id="1.13.11.6"/>
    </reaction>
</comment>
<evidence type="ECO:0000256" key="7">
    <source>
        <dbReference type="ARBA" id="ARBA00023004"/>
    </source>
</evidence>
<reference evidence="9 10" key="1">
    <citation type="journal article" date="2023" name="BMC Biol.">
        <title>The compact genome of the sponge Oopsacas minuta (Hexactinellida) is lacking key metazoan core genes.</title>
        <authorList>
            <person name="Santini S."/>
            <person name="Schenkelaars Q."/>
            <person name="Jourda C."/>
            <person name="Duchesne M."/>
            <person name="Belahbib H."/>
            <person name="Rocher C."/>
            <person name="Selva M."/>
            <person name="Riesgo A."/>
            <person name="Vervoort M."/>
            <person name="Leys S.P."/>
            <person name="Kodjabachian L."/>
            <person name="Le Bivic A."/>
            <person name="Borchiellini C."/>
            <person name="Claverie J.M."/>
            <person name="Renard E."/>
        </authorList>
    </citation>
    <scope>NUCLEOTIDE SEQUENCE [LARGE SCALE GENOMIC DNA]</scope>
    <source>
        <strain evidence="9">SPO-2</strain>
    </source>
</reference>
<dbReference type="PANTHER" id="PTHR15497">
    <property type="entry name" value="3-HYDROXYANTHRANILATE 3,4-DIOXYGENASE"/>
    <property type="match status" value="1"/>
</dbReference>
<feature type="binding site" evidence="8">
    <location>
        <position position="110"/>
    </location>
    <ligand>
        <name>substrate</name>
    </ligand>
</feature>
<keyword evidence="7 8" id="KW-0408">Iron</keyword>
<proteinExistence type="inferred from homology"/>
<comment type="pathway">
    <text evidence="8">Cofactor biosynthesis; NAD(+) biosynthesis; quinolinate from L-kynurenine: step 3/3.</text>
</comment>
<name>A0AAV7JMM6_9METZ</name>
<comment type="cofactor">
    <cofactor evidence="1 8">
        <name>Fe(2+)</name>
        <dbReference type="ChEBI" id="CHEBI:29033"/>
    </cofactor>
</comment>
<dbReference type="GO" id="GO:0019805">
    <property type="term" value="P:quinolinate biosynthetic process"/>
    <property type="evidence" value="ECO:0007669"/>
    <property type="project" value="UniProtKB-UniRule"/>
</dbReference>
<keyword evidence="8" id="KW-0963">Cytoplasm</keyword>
<comment type="function">
    <text evidence="2 8">Catalyzes the oxidative ring opening of 3-hydroxyanthranilate to 2-amino-3-carboxymuconate semialdehyde, which spontaneously cyclizes to quinolinate.</text>
</comment>
<feature type="region of interest" description="Domain A (catalytic)" evidence="8">
    <location>
        <begin position="1"/>
        <end position="166"/>
    </location>
</feature>
<keyword evidence="10" id="KW-1185">Reference proteome</keyword>
<feature type="binding site" evidence="8">
    <location>
        <position position="52"/>
    </location>
    <ligand>
        <name>Fe cation</name>
        <dbReference type="ChEBI" id="CHEBI:24875"/>
        <note>catalytic</note>
    </ligand>
</feature>
<organism evidence="9 10">
    <name type="scientific">Oopsacas minuta</name>
    <dbReference type="NCBI Taxonomy" id="111878"/>
    <lineage>
        <taxon>Eukaryota</taxon>
        <taxon>Metazoa</taxon>
        <taxon>Porifera</taxon>
        <taxon>Hexactinellida</taxon>
        <taxon>Hexasterophora</taxon>
        <taxon>Lyssacinosida</taxon>
        <taxon>Leucopsacidae</taxon>
        <taxon>Oopsacas</taxon>
    </lineage>
</organism>
<feature type="binding site" evidence="8">
    <location>
        <position position="58"/>
    </location>
    <ligand>
        <name>substrate</name>
    </ligand>
</feature>
<comment type="caution">
    <text evidence="8">Lacks conserved residue(s) required for the propagation of feature annotation.</text>
</comment>
<feature type="binding site" evidence="8">
    <location>
        <position position="48"/>
    </location>
    <ligand>
        <name>O2</name>
        <dbReference type="ChEBI" id="CHEBI:15379"/>
    </ligand>
</feature>
<evidence type="ECO:0000256" key="6">
    <source>
        <dbReference type="ARBA" id="ARBA00023002"/>
    </source>
</evidence>
<feature type="binding site" evidence="8">
    <location>
        <position position="100"/>
    </location>
    <ligand>
        <name>substrate</name>
    </ligand>
</feature>
<dbReference type="EMBL" id="JAKMXF010000318">
    <property type="protein sequence ID" value="KAI6649774.1"/>
    <property type="molecule type" value="Genomic_DNA"/>
</dbReference>
<accession>A0AAV7JMM6</accession>
<comment type="similarity">
    <text evidence="8">Belongs to the 3-HAO family.</text>
</comment>
<dbReference type="Proteomes" id="UP001165289">
    <property type="component" value="Unassembled WGS sequence"/>
</dbReference>
<keyword evidence="5 8" id="KW-0223">Dioxygenase</keyword>
<dbReference type="GO" id="GO:0008198">
    <property type="term" value="F:ferrous iron binding"/>
    <property type="evidence" value="ECO:0007669"/>
    <property type="project" value="UniProtKB-UniRule"/>
</dbReference>
<dbReference type="SUPFAM" id="SSF51182">
    <property type="entry name" value="RmlC-like cupins"/>
    <property type="match status" value="1"/>
</dbReference>